<keyword evidence="2" id="KW-1185">Reference proteome</keyword>
<dbReference type="RefSeq" id="WP_150171666.1">
    <property type="nucleotide sequence ID" value="NZ_CP029193.1"/>
</dbReference>
<dbReference type="AlphaFoldDB" id="A0A5P2BFA0"/>
<dbReference type="OrthoDB" id="4093511at2"/>
<organism evidence="1 2">
    <name type="scientific">Streptomyces venezuelae</name>
    <dbReference type="NCBI Taxonomy" id="54571"/>
    <lineage>
        <taxon>Bacteria</taxon>
        <taxon>Bacillati</taxon>
        <taxon>Actinomycetota</taxon>
        <taxon>Actinomycetes</taxon>
        <taxon>Kitasatosporales</taxon>
        <taxon>Streptomycetaceae</taxon>
        <taxon>Streptomyces</taxon>
    </lineage>
</organism>
<dbReference type="Proteomes" id="UP000323046">
    <property type="component" value="Chromosome"/>
</dbReference>
<evidence type="ECO:0000313" key="1">
    <source>
        <dbReference type="EMBL" id="QES29175.1"/>
    </source>
</evidence>
<protein>
    <recommendedName>
        <fullName evidence="3">Exonuclease</fullName>
    </recommendedName>
</protein>
<evidence type="ECO:0000313" key="2">
    <source>
        <dbReference type="Proteomes" id="UP000323046"/>
    </source>
</evidence>
<accession>A0A5P2BFA0</accession>
<sequence length="304" mass="32870">MALTITALPAPAPSVPRDGWGRPLVVPKEGGKPRGLTRTTTFIDAIEDKSGLMSWKQRMTLVGAAREGSLLREVANLNPETREGKARLDALAERAVTVAGANAKRERGTHLHTLSEFVDRGEHLPAGVATSDVADMAAYKMSTAPFDVVAVETFVVVPELGVGGTFDRMVSYSGPGPDGEHVEGLFIADLKTGSIEYSRLKMASQLAVYSRGELYDHTLFPVNDRDKKALAAWKRREVPADLARAAYAPIPAVSQDWGIILHLPAGSGECTPYWADLRLGWEAAKAAQNTRSLRGKNRSALRPF</sequence>
<gene>
    <name evidence="1" type="ORF">DEJ47_24515</name>
</gene>
<reference evidence="1 2" key="1">
    <citation type="submission" date="2018-05" db="EMBL/GenBank/DDBJ databases">
        <title>Streptomyces venezuelae.</title>
        <authorList>
            <person name="Kim W."/>
            <person name="Lee N."/>
            <person name="Cho B.-K."/>
        </authorList>
    </citation>
    <scope>NUCLEOTIDE SEQUENCE [LARGE SCALE GENOMIC DNA]</scope>
    <source>
        <strain evidence="1 2">ATCC 14583</strain>
    </source>
</reference>
<evidence type="ECO:0008006" key="3">
    <source>
        <dbReference type="Google" id="ProtNLM"/>
    </source>
</evidence>
<name>A0A5P2BFA0_STRVZ</name>
<proteinExistence type="predicted"/>
<dbReference type="EMBL" id="CP029193">
    <property type="protein sequence ID" value="QES29175.1"/>
    <property type="molecule type" value="Genomic_DNA"/>
</dbReference>